<dbReference type="EMBL" id="LR134363">
    <property type="protein sequence ID" value="VEG74806.1"/>
    <property type="molecule type" value="Genomic_DNA"/>
</dbReference>
<feature type="region of interest" description="Disordered" evidence="12">
    <location>
        <begin position="315"/>
        <end position="365"/>
    </location>
</feature>
<feature type="compositionally biased region" description="Basic and acidic residues" evidence="12">
    <location>
        <begin position="323"/>
        <end position="332"/>
    </location>
</feature>
<dbReference type="PANTHER" id="PTHR43297">
    <property type="entry name" value="OLIGOPEPTIDE TRANSPORT ATP-BINDING PROTEIN APPD"/>
    <property type="match status" value="1"/>
</dbReference>
<sequence>MLHRRTLDKASQPGLRFQGFRALPLSSKIAVIILGIIALAAILAPLVAPYSPGATGLAQTETVTHIEGVGEVTSTDPAVAPSASHLFGTDATGRDIFSRIVHGARVSLVVGLAATGLALAVAAVLGAVAATSRTWISETLMRLLDVVMSFPGIALAAVLVSAMSTRLPMLPVIIIAIAVLYTPQLTRVVRANILSQFGEDYVAASRVMGSGTAWILAKHVARNCIAPIMVFATVLVADAIVFEASLSFIGAGIKSVNAATWGNMLSEGKALLLSGHWWPTFFPGLMILITTLCLNILSEGLTDAMASPRIKARADVQADEEAMETRAARDDSAWQEAAEAVTKAASAKEEAGTDGPEDPGAGEALSRSALTGVSAAAVEDVPLDKRLSDLRVSELARADRLVYDNPGAEPVLEVKNLSIAFPEQHGEVDIVDSVSFSVRPGEAMGLVGESGCGKSITSLAVMGLLPPSARITGEILFQGRNILEMSPAEHNALRGHEMSMIYQDALSSLNPSMLIRSQMKQLTSRGGTRSAEELLELVGLDPVRTLRSYPHELSGGQRQRVLIAMALTRDPALVLADEPTTALDVTVQKQVIDLLGELREKLGFAMVFVSHDLALVAKLAHRITVMYAGQVVEQAPTAELLCNPVHEYTRGLLGAVLSIESGSTRLHQVRGVVPSPSEFVAGDRFAPRSSHPGVGLDTRPVLQPVPGSPDHHWAVTPELEALLDKERH</sequence>
<feature type="transmembrane region" description="Helical" evidence="11">
    <location>
        <begin position="29"/>
        <end position="48"/>
    </location>
</feature>
<evidence type="ECO:0000256" key="9">
    <source>
        <dbReference type="ARBA" id="ARBA00022989"/>
    </source>
</evidence>
<evidence type="ECO:0000313" key="15">
    <source>
        <dbReference type="EMBL" id="VEG74806.1"/>
    </source>
</evidence>
<dbReference type="Pfam" id="PF08352">
    <property type="entry name" value="oligo_HPY"/>
    <property type="match status" value="1"/>
</dbReference>
<evidence type="ECO:0000259" key="13">
    <source>
        <dbReference type="PROSITE" id="PS50893"/>
    </source>
</evidence>
<dbReference type="CDD" id="cd06261">
    <property type="entry name" value="TM_PBP2"/>
    <property type="match status" value="1"/>
</dbReference>
<dbReference type="SUPFAM" id="SSF161098">
    <property type="entry name" value="MetI-like"/>
    <property type="match status" value="1"/>
</dbReference>
<dbReference type="InterPro" id="IPR017871">
    <property type="entry name" value="ABC_transporter-like_CS"/>
</dbReference>
<reference evidence="15 16" key="1">
    <citation type="submission" date="2018-12" db="EMBL/GenBank/DDBJ databases">
        <authorList>
            <consortium name="Pathogen Informatics"/>
        </authorList>
    </citation>
    <scope>NUCLEOTIDE SEQUENCE [LARGE SCALE GENOMIC DNA]</scope>
    <source>
        <strain evidence="15 16">NCTC11923</strain>
    </source>
</reference>
<dbReference type="InterPro" id="IPR013563">
    <property type="entry name" value="Oligopep_ABC_C"/>
</dbReference>
<keyword evidence="8 15" id="KW-0067">ATP-binding</keyword>
<gene>
    <name evidence="15" type="primary">gsiA_4</name>
    <name evidence="15" type="ORF">NCTC11923_01448</name>
</gene>
<protein>
    <submittedName>
        <fullName evidence="15">Glutathione import ATP-binding protein GsiA</fullName>
        <ecNumber evidence="15">3.6.3.-</ecNumber>
    </submittedName>
</protein>
<keyword evidence="9 11" id="KW-1133">Transmembrane helix</keyword>
<comment type="subcellular location">
    <subcellularLocation>
        <location evidence="11">Cell membrane</location>
        <topology evidence="11">Multi-pass membrane protein</topology>
    </subcellularLocation>
    <subcellularLocation>
        <location evidence="2">Cell membrane</location>
        <topology evidence="2">Peripheral membrane protein</topology>
    </subcellularLocation>
    <subcellularLocation>
        <location evidence="1">Membrane</location>
        <topology evidence="1">Multi-pass membrane protein</topology>
    </subcellularLocation>
</comment>
<feature type="region of interest" description="Disordered" evidence="12">
    <location>
        <begin position="690"/>
        <end position="713"/>
    </location>
</feature>
<evidence type="ECO:0000256" key="2">
    <source>
        <dbReference type="ARBA" id="ARBA00004202"/>
    </source>
</evidence>
<dbReference type="Gene3D" id="3.40.50.300">
    <property type="entry name" value="P-loop containing nucleotide triphosphate hydrolases"/>
    <property type="match status" value="1"/>
</dbReference>
<dbReference type="GO" id="GO:0015833">
    <property type="term" value="P:peptide transport"/>
    <property type="evidence" value="ECO:0007669"/>
    <property type="project" value="InterPro"/>
</dbReference>
<proteinExistence type="inferred from homology"/>
<name>A0A3S5EM80_9ACTO</name>
<organism evidence="15 16">
    <name type="scientific">Actinomyces slackii</name>
    <dbReference type="NCBI Taxonomy" id="52774"/>
    <lineage>
        <taxon>Bacteria</taxon>
        <taxon>Bacillati</taxon>
        <taxon>Actinomycetota</taxon>
        <taxon>Actinomycetes</taxon>
        <taxon>Actinomycetales</taxon>
        <taxon>Actinomycetaceae</taxon>
        <taxon>Actinomyces</taxon>
    </lineage>
</organism>
<evidence type="ECO:0000256" key="5">
    <source>
        <dbReference type="ARBA" id="ARBA00022475"/>
    </source>
</evidence>
<keyword evidence="6 11" id="KW-0812">Transmembrane</keyword>
<dbReference type="InterPro" id="IPR050388">
    <property type="entry name" value="ABC_Ni/Peptide_Import"/>
</dbReference>
<dbReference type="EC" id="3.6.3.-" evidence="15"/>
<dbReference type="CDD" id="cd03257">
    <property type="entry name" value="ABC_NikE_OppD_transporters"/>
    <property type="match status" value="1"/>
</dbReference>
<feature type="transmembrane region" description="Helical" evidence="11">
    <location>
        <begin position="228"/>
        <end position="256"/>
    </location>
</feature>
<evidence type="ECO:0000256" key="11">
    <source>
        <dbReference type="RuleBase" id="RU363032"/>
    </source>
</evidence>
<feature type="transmembrane region" description="Helical" evidence="11">
    <location>
        <begin position="169"/>
        <end position="186"/>
    </location>
</feature>
<evidence type="ECO:0000256" key="4">
    <source>
        <dbReference type="ARBA" id="ARBA00022448"/>
    </source>
</evidence>
<dbReference type="GO" id="GO:0005886">
    <property type="term" value="C:plasma membrane"/>
    <property type="evidence" value="ECO:0007669"/>
    <property type="project" value="UniProtKB-SubCell"/>
</dbReference>
<evidence type="ECO:0000256" key="6">
    <source>
        <dbReference type="ARBA" id="ARBA00022692"/>
    </source>
</evidence>
<dbReference type="InterPro" id="IPR027417">
    <property type="entry name" value="P-loop_NTPase"/>
</dbReference>
<feature type="transmembrane region" description="Helical" evidence="11">
    <location>
        <begin position="108"/>
        <end position="131"/>
    </location>
</feature>
<keyword evidence="10 11" id="KW-0472">Membrane</keyword>
<dbReference type="FunFam" id="3.40.50.300:FF:000016">
    <property type="entry name" value="Oligopeptide ABC transporter ATP-binding component"/>
    <property type="match status" value="1"/>
</dbReference>
<evidence type="ECO:0000256" key="8">
    <source>
        <dbReference type="ARBA" id="ARBA00022840"/>
    </source>
</evidence>
<comment type="similarity">
    <text evidence="3">Belongs to the ABC transporter superfamily.</text>
</comment>
<keyword evidence="15" id="KW-0378">Hydrolase</keyword>
<dbReference type="InterPro" id="IPR000515">
    <property type="entry name" value="MetI-like"/>
</dbReference>
<dbReference type="Gene3D" id="1.10.3720.10">
    <property type="entry name" value="MetI-like"/>
    <property type="match status" value="1"/>
</dbReference>
<keyword evidence="5" id="KW-1003">Cell membrane</keyword>
<feature type="transmembrane region" description="Helical" evidence="11">
    <location>
        <begin position="143"/>
        <end position="163"/>
    </location>
</feature>
<dbReference type="Proteomes" id="UP000276899">
    <property type="component" value="Chromosome"/>
</dbReference>
<feature type="domain" description="ABC transporter" evidence="13">
    <location>
        <begin position="412"/>
        <end position="653"/>
    </location>
</feature>
<evidence type="ECO:0000313" key="16">
    <source>
        <dbReference type="Proteomes" id="UP000276899"/>
    </source>
</evidence>
<dbReference type="AlphaFoldDB" id="A0A3S5EM80"/>
<evidence type="ECO:0000259" key="14">
    <source>
        <dbReference type="PROSITE" id="PS50928"/>
    </source>
</evidence>
<evidence type="ECO:0000256" key="3">
    <source>
        <dbReference type="ARBA" id="ARBA00005417"/>
    </source>
</evidence>
<evidence type="ECO:0000256" key="10">
    <source>
        <dbReference type="ARBA" id="ARBA00023136"/>
    </source>
</evidence>
<dbReference type="PANTHER" id="PTHR43297:SF2">
    <property type="entry name" value="DIPEPTIDE TRANSPORT ATP-BINDING PROTEIN DPPD"/>
    <property type="match status" value="1"/>
</dbReference>
<dbReference type="GO" id="GO:0055085">
    <property type="term" value="P:transmembrane transport"/>
    <property type="evidence" value="ECO:0007669"/>
    <property type="project" value="InterPro"/>
</dbReference>
<comment type="similarity">
    <text evidence="11">Belongs to the binding-protein-dependent transport system permease family.</text>
</comment>
<accession>A0A3S5EM80</accession>
<dbReference type="Pfam" id="PF00528">
    <property type="entry name" value="BPD_transp_1"/>
    <property type="match status" value="1"/>
</dbReference>
<dbReference type="STRING" id="1278298.GCA_000428685_02189"/>
<dbReference type="KEGG" id="asla:NCTC11923_01448"/>
<dbReference type="InterPro" id="IPR003593">
    <property type="entry name" value="AAA+_ATPase"/>
</dbReference>
<evidence type="ECO:0000256" key="1">
    <source>
        <dbReference type="ARBA" id="ARBA00004141"/>
    </source>
</evidence>
<evidence type="ECO:0000256" key="7">
    <source>
        <dbReference type="ARBA" id="ARBA00022741"/>
    </source>
</evidence>
<keyword evidence="16" id="KW-1185">Reference proteome</keyword>
<dbReference type="Pfam" id="PF00005">
    <property type="entry name" value="ABC_tran"/>
    <property type="match status" value="1"/>
</dbReference>
<dbReference type="PROSITE" id="PS50928">
    <property type="entry name" value="ABC_TM1"/>
    <property type="match status" value="1"/>
</dbReference>
<dbReference type="GO" id="GO:0016887">
    <property type="term" value="F:ATP hydrolysis activity"/>
    <property type="evidence" value="ECO:0007669"/>
    <property type="project" value="InterPro"/>
</dbReference>
<evidence type="ECO:0000256" key="12">
    <source>
        <dbReference type="SAM" id="MobiDB-lite"/>
    </source>
</evidence>
<keyword evidence="7" id="KW-0547">Nucleotide-binding</keyword>
<dbReference type="InterPro" id="IPR035906">
    <property type="entry name" value="MetI-like_sf"/>
</dbReference>
<dbReference type="SUPFAM" id="SSF52540">
    <property type="entry name" value="P-loop containing nucleoside triphosphate hydrolases"/>
    <property type="match status" value="1"/>
</dbReference>
<dbReference type="RefSeq" id="WP_026427158.1">
    <property type="nucleotide sequence ID" value="NZ_CBCRWE010000021.1"/>
</dbReference>
<keyword evidence="4 11" id="KW-0813">Transport</keyword>
<dbReference type="InterPro" id="IPR003439">
    <property type="entry name" value="ABC_transporter-like_ATP-bd"/>
</dbReference>
<feature type="domain" description="ABC transmembrane type-1" evidence="14">
    <location>
        <begin position="104"/>
        <end position="298"/>
    </location>
</feature>
<feature type="compositionally biased region" description="Low complexity" evidence="12">
    <location>
        <begin position="334"/>
        <end position="345"/>
    </location>
</feature>
<dbReference type="PROSITE" id="PS50893">
    <property type="entry name" value="ABC_TRANSPORTER_2"/>
    <property type="match status" value="1"/>
</dbReference>
<dbReference type="PROSITE" id="PS00211">
    <property type="entry name" value="ABC_TRANSPORTER_1"/>
    <property type="match status" value="1"/>
</dbReference>
<dbReference type="GO" id="GO:0005524">
    <property type="term" value="F:ATP binding"/>
    <property type="evidence" value="ECO:0007669"/>
    <property type="project" value="UniProtKB-KW"/>
</dbReference>
<dbReference type="SMART" id="SM00382">
    <property type="entry name" value="AAA"/>
    <property type="match status" value="1"/>
</dbReference>